<dbReference type="Proteomes" id="UP000054516">
    <property type="component" value="Unassembled WGS sequence"/>
</dbReference>
<organism evidence="4">
    <name type="scientific">Rosellinia necatrix</name>
    <name type="common">White root-rot fungus</name>
    <dbReference type="NCBI Taxonomy" id="77044"/>
    <lineage>
        <taxon>Eukaryota</taxon>
        <taxon>Fungi</taxon>
        <taxon>Dikarya</taxon>
        <taxon>Ascomycota</taxon>
        <taxon>Pezizomycotina</taxon>
        <taxon>Sordariomycetes</taxon>
        <taxon>Xylariomycetidae</taxon>
        <taxon>Xylariales</taxon>
        <taxon>Xylariaceae</taxon>
        <taxon>Rosellinia</taxon>
    </lineage>
</organism>
<dbReference type="STRING" id="77044.A0A1W2TTS8"/>
<dbReference type="AlphaFoldDB" id="A0A1W2TTS8"/>
<feature type="domain" description="Asteroid" evidence="3">
    <location>
        <begin position="145"/>
        <end position="389"/>
    </location>
</feature>
<dbReference type="InterPro" id="IPR029060">
    <property type="entry name" value="PIN-like_dom_sf"/>
</dbReference>
<reference evidence="4" key="1">
    <citation type="submission" date="2016-03" db="EMBL/GenBank/DDBJ databases">
        <title>Draft genome sequence of Rosellinia necatrix.</title>
        <authorList>
            <person name="Kanematsu S."/>
        </authorList>
    </citation>
    <scope>NUCLEOTIDE SEQUENCE [LARGE SCALE GENOMIC DNA]</scope>
    <source>
        <strain evidence="4">W97</strain>
    </source>
</reference>
<dbReference type="InterPro" id="IPR039436">
    <property type="entry name" value="Asteroid_dom"/>
</dbReference>
<feature type="region of interest" description="Disordered" evidence="2">
    <location>
        <begin position="560"/>
        <end position="602"/>
    </location>
</feature>
<dbReference type="Pfam" id="PF12813">
    <property type="entry name" value="XPG_I_2"/>
    <property type="match status" value="1"/>
</dbReference>
<dbReference type="PANTHER" id="PTHR15665:SF1">
    <property type="entry name" value="PROTEIN ASTEROID HOMOLOG 1"/>
    <property type="match status" value="1"/>
</dbReference>
<keyword evidence="5" id="KW-1185">Reference proteome</keyword>
<evidence type="ECO:0000256" key="2">
    <source>
        <dbReference type="SAM" id="MobiDB-lite"/>
    </source>
</evidence>
<sequence length="602" mass="67404">MGIQGLGPAVRRLGNFNYLRGESFVIDGPALVHQILHGFVRRRPRSNAFICSPTYARLGQALIEWLDELQAYNVTVRKIYFDGYLPPTKWLVRKQRLLDQSRIMRDLLNTHPYGSPKLPADAFDIVKSEIALTHNIHHRRWLPLPPFLVPAVIEILRSCQTWGPLVEVVPGEADMFCAEDVRRHGGVILTNDSDLLITDLGRDGTMSFLHDLVAVDRWDKSQGLMTRKFSLHAINDALGIGNVGGLPRVAFQTITDRINFPMAIHQVRCMKGNDLKSPEFRDFMEEYSMKEYLPIDHPVKKILSDLDPRISEIVIQTLLLGNTKPMQTKESSGSARGPDALAMFLPVMIEDRSRKSAWTMSTAVRQLAYSVIQNLTADRSPTIIEYRLLESSDSMMGGRKIDVPDPEETLELCRVILDTVKKLAKHIHDSNVQWLALAIYQDVLLSASTERSPLFVSLLNDGKIASDSGEEHSWDIIHASALAHASLYSLRMVKQALDVAALLNPPLSPELQEMQECLCAFPPITEWPTVETMPQALAAANEANVLFILTNVLDALVTEPPGQPVAKKPRKRSRTGLLRSEINPNRPVSVNPFSILGDSKMD</sequence>
<protein>
    <submittedName>
        <fullName evidence="4">Putative DNA replication initiation factor cdc45</fullName>
    </submittedName>
</protein>
<dbReference type="GO" id="GO:0003743">
    <property type="term" value="F:translation initiation factor activity"/>
    <property type="evidence" value="ECO:0007669"/>
    <property type="project" value="UniProtKB-KW"/>
</dbReference>
<evidence type="ECO:0000313" key="5">
    <source>
        <dbReference type="Proteomes" id="UP000054516"/>
    </source>
</evidence>
<dbReference type="EMBL" id="DF977502">
    <property type="protein sequence ID" value="GAP91966.1"/>
    <property type="molecule type" value="Genomic_DNA"/>
</dbReference>
<accession>A0A1W2TTS8</accession>
<evidence type="ECO:0000313" key="4">
    <source>
        <dbReference type="EMBL" id="GAP91966.1"/>
    </source>
</evidence>
<feature type="compositionally biased region" description="Polar residues" evidence="2">
    <location>
        <begin position="582"/>
        <end position="592"/>
    </location>
</feature>
<name>A0A1W2TTS8_ROSNE</name>
<dbReference type="SUPFAM" id="SSF88723">
    <property type="entry name" value="PIN domain-like"/>
    <property type="match status" value="1"/>
</dbReference>
<dbReference type="OrthoDB" id="5297549at2759"/>
<keyword evidence="4" id="KW-0648">Protein biosynthesis</keyword>
<comment type="similarity">
    <text evidence="1">Belongs to the asteroid family.</text>
</comment>
<dbReference type="Gene3D" id="3.40.50.1010">
    <property type="entry name" value="5'-nuclease"/>
    <property type="match status" value="1"/>
</dbReference>
<dbReference type="InterPro" id="IPR026832">
    <property type="entry name" value="Asteroid"/>
</dbReference>
<dbReference type="OMA" id="GEADDWC"/>
<gene>
    <name evidence="4" type="ORF">SAMD00023353_5700460</name>
</gene>
<proteinExistence type="inferred from homology"/>
<dbReference type="PANTHER" id="PTHR15665">
    <property type="entry name" value="ASTEROID PROTEIN"/>
    <property type="match status" value="1"/>
</dbReference>
<keyword evidence="4" id="KW-0396">Initiation factor</keyword>
<evidence type="ECO:0000256" key="1">
    <source>
        <dbReference type="ARBA" id="ARBA00007398"/>
    </source>
</evidence>
<evidence type="ECO:0000259" key="3">
    <source>
        <dbReference type="Pfam" id="PF12813"/>
    </source>
</evidence>